<evidence type="ECO:0000256" key="12">
    <source>
        <dbReference type="ARBA" id="ARBA00023137"/>
    </source>
</evidence>
<evidence type="ECO:0000256" key="2">
    <source>
        <dbReference type="ARBA" id="ARBA00011902"/>
    </source>
</evidence>
<dbReference type="BioCyc" id="JESP1508404:G14D9-13387-MONOMER"/>
<sequence>MKEKKKILQMNKPWKMGLSFAIGLSILSFSPDVAEANGKKWDFNYTGTQQSWVAPSSGKYLVEVWGAQGYTRSTGGGKGGYASSVVNFDANSTLYVNVGGQNGFNGGGAPSNLAGGYGGGGTDLRVEGNTLYHRFIVAGGGGGEFYGLPGVGGGLSGGNVSNRGTQYGGTQTSAGYSTRNGSSGSFGQGGNAYYGGGASGGGGGWYGGAGGSTDYSAYYDADDDSGAGGSGYVLTATSSKPTGYALGAKYFTSDSRLLSGAESMPAPNGGTQTGQSGNGFARITQLVVPPKLTISPSTTQWTTQNISFNVLMEKGEHDLKELVLPDGTKTTDTNRTYTVSNNGTYTFKAIDVMGNETVETVNVSNIDKSAPTATLNAASPSGNRVKLNLTSIADTGGSGIKSILLPNGVLATGSTASYSVSKNGIYEFVITDNAGNQTVKSIEVTTLNDSTIEWSFAYSGAIEEFPIPRSGKYKIETWGAEGGRGTGGYVAGKGAYAVSVLNLNENDWLKVLAGQQGLNNGSSVGSGGGGSFVAKADNTPIAVAGGGGGAYSNSYSGNYYHGQPTRQVAQFSPYTQSQPEGQGGFAGYSGWVYPSTSGAGGGFYGDGMANSYSGGGSAGYAFVNGGGTGKGYASGVHGGFGGGGGTNYVGGGGGGYTGGHAGTGHTGSYHTGGGGGSYFTGAEGFAKGGWEVMPNLAGTGTQTGNSGNGAVKITRIVTPPEFSINVPTLDWTNTGFNATVNVSADGEYEYVKMILPNGTETTSRNFTYPITANGSYKFTAVDANGYRHEKMLVISNIEKNAPTGSESVSTTSWTKNNVTITATGSDTGGSGLKNITLLGDPTGENGNPLVNGNRKTFSISQNGTYTVVYEDNAGNQTQRNVTVSNIDKEGAVASFSPNETVGWAKTNQTVRIDPLDVGASGISYFRYRTSTNNGASWSGWNGNYSSAINVSLYQGLNMIEVELYDRAGNVSTVRSGLYQIDTTIPSGSLSPSTTSWTTGDVTLNVTGVTDSGGSGLSHIELPDGQLVTGTSASYVVSDNGTYTFKLVDNAGNERVLTRTVSNIDKTIPNGTLSLSNSNLTNGTVYIYARGSDSQSGFSRIKNPNGSFTYSTASDFYISENGTYAFEFYDNAGNVRIETIEVTNIDRIAPTYSFSPNGTPVVNGTSYTKDDVTVEMNVSDTGVAGMNYWQYQIYDSNYGYRSWVNKGTAESETVTFNQSGSYFLRLQAYDKAGNNIGTPSSQYFYIDKTKPTASQSYSTTSYTKGNVVLYLNSISDSYSGLDKIVRPDGTVISGTSSTNFTVTENGVYTFTVLDRAGNEQEYTYTVENIDKTLPTFSLSSNGGEWKNVPHTTQILADDNLSGVNTIQYAWSLSSTVQPSSWTSYSAGSTLTQPGEGTYYLWVRVTDKAGNLFVDKSEAFQYEKVAPTGVVTPSTITWTSSDVELTVSGIADIGGSGFKHIVLPDGNITTNPNSVYTVKQNGTYEFKIVDYAGNVTVRTVTVSNIDKTAPTGNFNTVSSNWTNQNVILSVSSVTDAGSGFKHILLPDGSKVLTNNATYEAVENGSYTFKLVDMVGNEKTHTFIIDKIDKTKPVGNVKKTPTDFTIGNVTLTIENVADEQSGFKHVILPDGTKSTSLSANFEVSENGNYTFELVDNAGNINSLDVQVMNIDRQEPVAKLVAVPEAGREVLRLMNITDGFGSGIESIQLPNGTLVGASTSIDYPVTKNGKYVFVIRDKMGNEASYSHHVNNLEHNLVIGEDKASGIKFAEYQMTGAKNQDWTEMDLDAVTSPDGTELIIDKVGVTHVAVHAVDNAGNVELKMRAFLISEETEEISPMKSIRYRLSGATTQEWSIYTTPFEISNEGVTTIEVVAEDVAGNLNNVVRQVKIDKSNPINSAVTITLD</sequence>
<keyword evidence="15" id="KW-0325">Glycoprotein</keyword>
<keyword evidence="12" id="KW-0829">Tyrosine-protein kinase</keyword>
<geneLocation type="plasmid" evidence="18"/>
<keyword evidence="10" id="KW-1133">Transmembrane helix</keyword>
<accession>A0A0B5ATK1</accession>
<evidence type="ECO:0000256" key="14">
    <source>
        <dbReference type="ARBA" id="ARBA00023170"/>
    </source>
</evidence>
<keyword evidence="18" id="KW-1185">Reference proteome</keyword>
<dbReference type="GO" id="GO:0004714">
    <property type="term" value="F:transmembrane receptor protein tyrosine kinase activity"/>
    <property type="evidence" value="ECO:0007669"/>
    <property type="project" value="UniProtKB-EC"/>
</dbReference>
<comment type="subcellular location">
    <subcellularLocation>
        <location evidence="1">Cell membrane</location>
        <topology evidence="1">Single-pass type I membrane protein</topology>
    </subcellularLocation>
</comment>
<gene>
    <name evidence="17" type="ORF">JMA_41030</name>
</gene>
<protein>
    <recommendedName>
        <fullName evidence="2">receptor protein-tyrosine kinase</fullName>
        <ecNumber evidence="2">2.7.10.1</ecNumber>
    </recommendedName>
</protein>
<keyword evidence="5" id="KW-0812">Transmembrane</keyword>
<evidence type="ECO:0000256" key="9">
    <source>
        <dbReference type="ARBA" id="ARBA00022840"/>
    </source>
</evidence>
<evidence type="ECO:0000256" key="1">
    <source>
        <dbReference type="ARBA" id="ARBA00004251"/>
    </source>
</evidence>
<dbReference type="OrthoDB" id="2877457at2"/>
<proteinExistence type="predicted"/>
<keyword evidence="7" id="KW-0547">Nucleotide-binding</keyword>
<evidence type="ECO:0000256" key="11">
    <source>
        <dbReference type="ARBA" id="ARBA00023136"/>
    </source>
</evidence>
<evidence type="ECO:0000256" key="4">
    <source>
        <dbReference type="ARBA" id="ARBA00022679"/>
    </source>
</evidence>
<keyword evidence="8" id="KW-0418">Kinase</keyword>
<dbReference type="EMBL" id="CP009417">
    <property type="protein sequence ID" value="AJD93421.1"/>
    <property type="molecule type" value="Genomic_DNA"/>
</dbReference>
<keyword evidence="11" id="KW-0472">Membrane</keyword>
<evidence type="ECO:0000256" key="5">
    <source>
        <dbReference type="ARBA" id="ARBA00022692"/>
    </source>
</evidence>
<evidence type="ECO:0000313" key="17">
    <source>
        <dbReference type="EMBL" id="AJD93421.1"/>
    </source>
</evidence>
<evidence type="ECO:0000313" key="18">
    <source>
        <dbReference type="Proteomes" id="UP000031449"/>
    </source>
</evidence>
<dbReference type="GO" id="GO:0005886">
    <property type="term" value="C:plasma membrane"/>
    <property type="evidence" value="ECO:0007669"/>
    <property type="project" value="UniProtKB-SubCell"/>
</dbReference>
<dbReference type="GO" id="GO:0005524">
    <property type="term" value="F:ATP binding"/>
    <property type="evidence" value="ECO:0007669"/>
    <property type="project" value="UniProtKB-KW"/>
</dbReference>
<reference evidence="17 18" key="1">
    <citation type="submission" date="2014-08" db="EMBL/GenBank/DDBJ databases">
        <title>Complete genome of a marine bacteria Jeotgalibacillus malaysiensis.</title>
        <authorList>
            <person name="Yaakop A.S."/>
            <person name="Chan K.-G."/>
            <person name="Goh K.M."/>
        </authorList>
    </citation>
    <scope>NUCLEOTIDE SEQUENCE [LARGE SCALE GENOMIC DNA]</scope>
    <source>
        <strain evidence="17 18">D5</strain>
        <plasmid evidence="18">Plasmid</plasmid>
    </source>
</reference>
<keyword evidence="17" id="KW-0614">Plasmid</keyword>
<feature type="domain" description="ALK/LTK-like glycine-rich" evidence="16">
    <location>
        <begin position="56"/>
        <end position="286"/>
    </location>
</feature>
<evidence type="ECO:0000256" key="3">
    <source>
        <dbReference type="ARBA" id="ARBA00022475"/>
    </source>
</evidence>
<dbReference type="HOGENOM" id="CLU_235825_0_0_9"/>
<dbReference type="Proteomes" id="UP000031449">
    <property type="component" value="Plasmid unnamed"/>
</dbReference>
<organism evidence="17 18">
    <name type="scientific">Jeotgalibacillus malaysiensis</name>
    <dbReference type="NCBI Taxonomy" id="1508404"/>
    <lineage>
        <taxon>Bacteria</taxon>
        <taxon>Bacillati</taxon>
        <taxon>Bacillota</taxon>
        <taxon>Bacilli</taxon>
        <taxon>Bacillales</taxon>
        <taxon>Caryophanaceae</taxon>
        <taxon>Jeotgalibacillus</taxon>
    </lineage>
</organism>
<dbReference type="EC" id="2.7.10.1" evidence="2"/>
<keyword evidence="9" id="KW-0067">ATP-binding</keyword>
<dbReference type="Pfam" id="PF12810">
    <property type="entry name" value="ALK_LTK_GRD"/>
    <property type="match status" value="1"/>
</dbReference>
<evidence type="ECO:0000259" key="16">
    <source>
        <dbReference type="Pfam" id="PF12810"/>
    </source>
</evidence>
<evidence type="ECO:0000256" key="8">
    <source>
        <dbReference type="ARBA" id="ARBA00022777"/>
    </source>
</evidence>
<evidence type="ECO:0000256" key="15">
    <source>
        <dbReference type="ARBA" id="ARBA00023180"/>
    </source>
</evidence>
<name>A0A0B5ATK1_9BACL</name>
<dbReference type="InterPro" id="IPR055163">
    <property type="entry name" value="ALK/LTK-like_GRD"/>
</dbReference>
<keyword evidence="13" id="KW-1015">Disulfide bond</keyword>
<keyword evidence="3" id="KW-1003">Cell membrane</keyword>
<dbReference type="KEGG" id="jeo:JMA_41030"/>
<evidence type="ECO:0000256" key="10">
    <source>
        <dbReference type="ARBA" id="ARBA00022989"/>
    </source>
</evidence>
<keyword evidence="6" id="KW-0732">Signal</keyword>
<evidence type="ECO:0000256" key="6">
    <source>
        <dbReference type="ARBA" id="ARBA00022729"/>
    </source>
</evidence>
<evidence type="ECO:0000256" key="7">
    <source>
        <dbReference type="ARBA" id="ARBA00022741"/>
    </source>
</evidence>
<keyword evidence="14" id="KW-0675">Receptor</keyword>
<keyword evidence="4" id="KW-0808">Transferase</keyword>
<evidence type="ECO:0000256" key="13">
    <source>
        <dbReference type="ARBA" id="ARBA00023157"/>
    </source>
</evidence>